<feature type="domain" description="SMP-30/Gluconolactonase/LRE-like region" evidence="2">
    <location>
        <begin position="18"/>
        <end position="257"/>
    </location>
</feature>
<organism evidence="3 4">
    <name type="scientific">Pseudonocardia kongjuensis</name>
    <dbReference type="NCBI Taxonomy" id="102227"/>
    <lineage>
        <taxon>Bacteria</taxon>
        <taxon>Bacillati</taxon>
        <taxon>Actinomycetota</taxon>
        <taxon>Actinomycetes</taxon>
        <taxon>Pseudonocardiales</taxon>
        <taxon>Pseudonocardiaceae</taxon>
        <taxon>Pseudonocardia</taxon>
    </lineage>
</organism>
<dbReference type="RefSeq" id="WP_344022574.1">
    <property type="nucleotide sequence ID" value="NZ_BAAAJK010000010.1"/>
</dbReference>
<dbReference type="PANTHER" id="PTHR10907">
    <property type="entry name" value="REGUCALCIN"/>
    <property type="match status" value="1"/>
</dbReference>
<comment type="similarity">
    <text evidence="1">Belongs to the SMP-30/CGR1 family.</text>
</comment>
<dbReference type="InterPro" id="IPR013658">
    <property type="entry name" value="SGL"/>
</dbReference>
<proteinExistence type="inferred from homology"/>
<evidence type="ECO:0000313" key="4">
    <source>
        <dbReference type="Proteomes" id="UP001501414"/>
    </source>
</evidence>
<dbReference type="Gene3D" id="2.120.10.30">
    <property type="entry name" value="TolB, C-terminal domain"/>
    <property type="match status" value="1"/>
</dbReference>
<dbReference type="PANTHER" id="PTHR10907:SF47">
    <property type="entry name" value="REGUCALCIN"/>
    <property type="match status" value="1"/>
</dbReference>
<evidence type="ECO:0000313" key="3">
    <source>
        <dbReference type="EMBL" id="GAA1389767.1"/>
    </source>
</evidence>
<evidence type="ECO:0000256" key="1">
    <source>
        <dbReference type="ARBA" id="ARBA00008853"/>
    </source>
</evidence>
<dbReference type="EMBL" id="BAAAJK010000010">
    <property type="protein sequence ID" value="GAA1389767.1"/>
    <property type="molecule type" value="Genomic_DNA"/>
</dbReference>
<reference evidence="3 4" key="1">
    <citation type="journal article" date="2019" name="Int. J. Syst. Evol. Microbiol.">
        <title>The Global Catalogue of Microorganisms (GCM) 10K type strain sequencing project: providing services to taxonomists for standard genome sequencing and annotation.</title>
        <authorList>
            <consortium name="The Broad Institute Genomics Platform"/>
            <consortium name="The Broad Institute Genome Sequencing Center for Infectious Disease"/>
            <person name="Wu L."/>
            <person name="Ma J."/>
        </authorList>
    </citation>
    <scope>NUCLEOTIDE SEQUENCE [LARGE SCALE GENOMIC DNA]</scope>
    <source>
        <strain evidence="3 4">JCM 11896</strain>
    </source>
</reference>
<dbReference type="InterPro" id="IPR011042">
    <property type="entry name" value="6-blade_b-propeller_TolB-like"/>
</dbReference>
<keyword evidence="4" id="KW-1185">Reference proteome</keyword>
<dbReference type="Pfam" id="PF08450">
    <property type="entry name" value="SGL"/>
    <property type="match status" value="1"/>
</dbReference>
<name>A0ABN1XW05_9PSEU</name>
<dbReference type="InterPro" id="IPR005511">
    <property type="entry name" value="SMP-30"/>
</dbReference>
<gene>
    <name evidence="3" type="ORF">GCM10009613_29300</name>
</gene>
<dbReference type="PRINTS" id="PR01790">
    <property type="entry name" value="SMP30FAMILY"/>
</dbReference>
<comment type="caution">
    <text evidence="3">The sequence shown here is derived from an EMBL/GenBank/DDBJ whole genome shotgun (WGS) entry which is preliminary data.</text>
</comment>
<dbReference type="SUPFAM" id="SSF63829">
    <property type="entry name" value="Calcium-dependent phosphotriesterase"/>
    <property type="match status" value="1"/>
</dbReference>
<protein>
    <submittedName>
        <fullName evidence="3">SMP-30/gluconolactonase/LRE family protein</fullName>
    </submittedName>
</protein>
<dbReference type="Proteomes" id="UP001501414">
    <property type="component" value="Unassembled WGS sequence"/>
</dbReference>
<sequence length="292" mass="30560">MTRELVAEQVTGPVAEHGEGPVWHPSFAGVRWVDMLAGDILELAGGRVGRTRVGSVAAAFRPRRDGGLVLADERGFVLLDRDLRVQRRLGDLWDDPGIRMNEGGCDPSGAFWCGSMAYDTRPGAGTLYRLGPDLDVEPALTGVTISNGLAFTPDGRRAFYVDTPTGRVDVFDVDPAAGAAGLHDRRPAAVVDPAAGLPDGLAVDSTGALWVALWGGSAVHRYTPDGVLDTVVRLPVSRVTACTFGDPDLGTLFVTTSRQALTADELAAQPAAGALFAVRPGTTGTPVAEFSG</sequence>
<evidence type="ECO:0000259" key="2">
    <source>
        <dbReference type="Pfam" id="PF08450"/>
    </source>
</evidence>
<accession>A0ABN1XW05</accession>